<feature type="signal peptide" evidence="2">
    <location>
        <begin position="1"/>
        <end position="17"/>
    </location>
</feature>
<dbReference type="EMBL" id="KV428380">
    <property type="protein sequence ID" value="KZT32149.1"/>
    <property type="molecule type" value="Genomic_DNA"/>
</dbReference>
<gene>
    <name evidence="3" type="ORF">SISSUDRAFT_1067165</name>
</gene>
<dbReference type="Proteomes" id="UP000076798">
    <property type="component" value="Unassembled WGS sequence"/>
</dbReference>
<evidence type="ECO:0000256" key="2">
    <source>
        <dbReference type="SAM" id="SignalP"/>
    </source>
</evidence>
<keyword evidence="4" id="KW-1185">Reference proteome</keyword>
<keyword evidence="2" id="KW-0732">Signal</keyword>
<reference evidence="3 4" key="1">
    <citation type="journal article" date="2016" name="Mol. Biol. Evol.">
        <title>Comparative Genomics of Early-Diverging Mushroom-Forming Fungi Provides Insights into the Origins of Lignocellulose Decay Capabilities.</title>
        <authorList>
            <person name="Nagy L.G."/>
            <person name="Riley R."/>
            <person name="Tritt A."/>
            <person name="Adam C."/>
            <person name="Daum C."/>
            <person name="Floudas D."/>
            <person name="Sun H."/>
            <person name="Yadav J.S."/>
            <person name="Pangilinan J."/>
            <person name="Larsson K.H."/>
            <person name="Matsuura K."/>
            <person name="Barry K."/>
            <person name="Labutti K."/>
            <person name="Kuo R."/>
            <person name="Ohm R.A."/>
            <person name="Bhattacharya S.S."/>
            <person name="Shirouzu T."/>
            <person name="Yoshinaga Y."/>
            <person name="Martin F.M."/>
            <person name="Grigoriev I.V."/>
            <person name="Hibbett D.S."/>
        </authorList>
    </citation>
    <scope>NUCLEOTIDE SEQUENCE [LARGE SCALE GENOMIC DNA]</scope>
    <source>
        <strain evidence="3 4">HHB10207 ss-3</strain>
    </source>
</reference>
<organism evidence="3 4">
    <name type="scientific">Sistotremastrum suecicum HHB10207 ss-3</name>
    <dbReference type="NCBI Taxonomy" id="1314776"/>
    <lineage>
        <taxon>Eukaryota</taxon>
        <taxon>Fungi</taxon>
        <taxon>Dikarya</taxon>
        <taxon>Basidiomycota</taxon>
        <taxon>Agaricomycotina</taxon>
        <taxon>Agaricomycetes</taxon>
        <taxon>Sistotremastrales</taxon>
        <taxon>Sistotremastraceae</taxon>
        <taxon>Sistotremastrum</taxon>
    </lineage>
</organism>
<proteinExistence type="predicted"/>
<feature type="chain" id="PRO_5007868897" evidence="2">
    <location>
        <begin position="18"/>
        <end position="150"/>
    </location>
</feature>
<protein>
    <submittedName>
        <fullName evidence="3">Uncharacterized protein</fullName>
    </submittedName>
</protein>
<dbReference type="AlphaFoldDB" id="A0A165XFU5"/>
<sequence length="150" mass="17199">MRMLFVLMMRLWDEAHVDNSPCNPFPPDLPSSHSTPMPSDVAPPIAQPSLVPVAQITESQLQSQRPQRARRAPARLQDYIPHGPGRLIAPLPHGHESSPDQEQDPSTLPLTQRLRLFFRGWKSLPNRFKVAREYRRKPSYIPIVDRVNKK</sequence>
<name>A0A165XFU5_9AGAM</name>
<evidence type="ECO:0000256" key="1">
    <source>
        <dbReference type="SAM" id="MobiDB-lite"/>
    </source>
</evidence>
<accession>A0A165XFU5</accession>
<evidence type="ECO:0000313" key="4">
    <source>
        <dbReference type="Proteomes" id="UP000076798"/>
    </source>
</evidence>
<feature type="region of interest" description="Disordered" evidence="1">
    <location>
        <begin position="23"/>
        <end position="109"/>
    </location>
</feature>
<evidence type="ECO:0000313" key="3">
    <source>
        <dbReference type="EMBL" id="KZT32149.1"/>
    </source>
</evidence>